<gene>
    <name evidence="1" type="ORF">HNR42_003555</name>
</gene>
<protein>
    <recommendedName>
        <fullName evidence="3">DUF2229 domain-containing protein</fullName>
    </recommendedName>
</protein>
<accession>A0A841I6Q3</accession>
<dbReference type="RefSeq" id="WP_183988826.1">
    <property type="nucleotide sequence ID" value="NZ_JACHHG010000021.1"/>
</dbReference>
<evidence type="ECO:0000313" key="1">
    <source>
        <dbReference type="EMBL" id="MBB6100090.1"/>
    </source>
</evidence>
<keyword evidence="2" id="KW-1185">Reference proteome</keyword>
<evidence type="ECO:0008006" key="3">
    <source>
        <dbReference type="Google" id="ProtNLM"/>
    </source>
</evidence>
<dbReference type="EMBL" id="JACHHG010000021">
    <property type="protein sequence ID" value="MBB6100090.1"/>
    <property type="molecule type" value="Genomic_DNA"/>
</dbReference>
<proteinExistence type="predicted"/>
<dbReference type="AlphaFoldDB" id="A0A841I6Q3"/>
<organism evidence="1 2">
    <name type="scientific">Deinobacterium chartae</name>
    <dbReference type="NCBI Taxonomy" id="521158"/>
    <lineage>
        <taxon>Bacteria</taxon>
        <taxon>Thermotogati</taxon>
        <taxon>Deinococcota</taxon>
        <taxon>Deinococci</taxon>
        <taxon>Deinococcales</taxon>
        <taxon>Deinococcaceae</taxon>
        <taxon>Deinobacterium</taxon>
    </lineage>
</organism>
<reference evidence="1 2" key="1">
    <citation type="submission" date="2020-08" db="EMBL/GenBank/DDBJ databases">
        <title>Genomic Encyclopedia of Type Strains, Phase IV (KMG-IV): sequencing the most valuable type-strain genomes for metagenomic binning, comparative biology and taxonomic classification.</title>
        <authorList>
            <person name="Goeker M."/>
        </authorList>
    </citation>
    <scope>NUCLEOTIDE SEQUENCE [LARGE SCALE GENOMIC DNA]</scope>
    <source>
        <strain evidence="1 2">DSM 21458</strain>
    </source>
</reference>
<evidence type="ECO:0000313" key="2">
    <source>
        <dbReference type="Proteomes" id="UP000569951"/>
    </source>
</evidence>
<dbReference type="Proteomes" id="UP000569951">
    <property type="component" value="Unassembled WGS sequence"/>
</dbReference>
<name>A0A841I6Q3_9DEIO</name>
<sequence length="312" mass="34039">MKVGLLDTLLPHYLPFWEAFFKELGLTVLHPRLPKAESLELGRQTLPDEPRWVQLAVGRLLELAPQCEAVVVPQLSHPDEREAEAGDPWMADFAEVVAHRLSLPRPLVVPAYGGLEVMGPAAVRVGQELTRNSSRTRLALERQELLLRPRRAREPQLVSPGQHTVAVLAPDLLLEEPLLLGSLPARLGELALHAVYANTLPRENVLAASSRVPVRQLLDPQREVAGAMALLEGKGPVRGLLFPVPERDAALTRLAASLVSRARKPALLLPIRDGEPEFDQEALEAWADRVRLGVAAGRAREAEAAPGEGGSE</sequence>
<comment type="caution">
    <text evidence="1">The sequence shown here is derived from an EMBL/GenBank/DDBJ whole genome shotgun (WGS) entry which is preliminary data.</text>
</comment>